<dbReference type="GO" id="GO:0016853">
    <property type="term" value="F:isomerase activity"/>
    <property type="evidence" value="ECO:0007669"/>
    <property type="project" value="UniProtKB-KW"/>
</dbReference>
<dbReference type="RefSeq" id="WP_134486677.1">
    <property type="nucleotide sequence ID" value="NZ_SOEZ01000006.1"/>
</dbReference>
<dbReference type="InterPro" id="IPR004370">
    <property type="entry name" value="4-OT-like_dom"/>
</dbReference>
<evidence type="ECO:0000313" key="4">
    <source>
        <dbReference type="Proteomes" id="UP000297866"/>
    </source>
</evidence>
<dbReference type="OrthoDB" id="4990855at2"/>
<evidence type="ECO:0000259" key="2">
    <source>
        <dbReference type="Pfam" id="PF01361"/>
    </source>
</evidence>
<dbReference type="SUPFAM" id="SSF55331">
    <property type="entry name" value="Tautomerase/MIF"/>
    <property type="match status" value="1"/>
</dbReference>
<dbReference type="Pfam" id="PF01361">
    <property type="entry name" value="Tautomerase"/>
    <property type="match status" value="1"/>
</dbReference>
<dbReference type="InterPro" id="IPR014347">
    <property type="entry name" value="Tautomerase/MIF_sf"/>
</dbReference>
<comment type="caution">
    <text evidence="3">The sequence shown here is derived from an EMBL/GenBank/DDBJ whole genome shotgun (WGS) entry which is preliminary data.</text>
</comment>
<name>A0A4R8UHX1_9MICO</name>
<reference evidence="3 4" key="1">
    <citation type="submission" date="2019-03" db="EMBL/GenBank/DDBJ databases">
        <title>Genomics of glacier-inhabiting Cryobacterium strains.</title>
        <authorList>
            <person name="Liu Q."/>
            <person name="Xin Y.-H."/>
        </authorList>
    </citation>
    <scope>NUCLEOTIDE SEQUENCE [LARGE SCALE GENOMIC DNA]</scope>
    <source>
        <strain evidence="3 4">Sr47</strain>
    </source>
</reference>
<keyword evidence="1" id="KW-0413">Isomerase</keyword>
<dbReference type="AlphaFoldDB" id="A0A4R8UHX1"/>
<keyword evidence="4" id="KW-1185">Reference proteome</keyword>
<sequence length="64" mass="7088">MPFVTVKVFEDRLSDDEFAGRLTSAVTEAVVSVCGESSRENTWVVVEGVPRSHWSFGGERKLSL</sequence>
<organism evidence="3 4">
    <name type="scientific">Cryobacterium tagatosivorans</name>
    <dbReference type="NCBI Taxonomy" id="1259199"/>
    <lineage>
        <taxon>Bacteria</taxon>
        <taxon>Bacillati</taxon>
        <taxon>Actinomycetota</taxon>
        <taxon>Actinomycetes</taxon>
        <taxon>Micrococcales</taxon>
        <taxon>Microbacteriaceae</taxon>
        <taxon>Cryobacterium</taxon>
    </lineage>
</organism>
<proteinExistence type="predicted"/>
<evidence type="ECO:0000256" key="1">
    <source>
        <dbReference type="ARBA" id="ARBA00023235"/>
    </source>
</evidence>
<dbReference type="Proteomes" id="UP000297866">
    <property type="component" value="Unassembled WGS sequence"/>
</dbReference>
<protein>
    <recommendedName>
        <fullName evidence="2">4-oxalocrotonate tautomerase-like domain-containing protein</fullName>
    </recommendedName>
</protein>
<dbReference type="Gene3D" id="3.30.429.10">
    <property type="entry name" value="Macrophage Migration Inhibitory Factor"/>
    <property type="match status" value="1"/>
</dbReference>
<feature type="domain" description="4-oxalocrotonate tautomerase-like" evidence="2">
    <location>
        <begin position="2"/>
        <end position="60"/>
    </location>
</feature>
<gene>
    <name evidence="3" type="ORF">E3O23_00390</name>
</gene>
<dbReference type="EMBL" id="SOEZ01000006">
    <property type="protein sequence ID" value="TFB56713.1"/>
    <property type="molecule type" value="Genomic_DNA"/>
</dbReference>
<evidence type="ECO:0000313" key="3">
    <source>
        <dbReference type="EMBL" id="TFB56713.1"/>
    </source>
</evidence>
<accession>A0A4R8UHX1</accession>